<gene>
    <name evidence="4" type="ORF">NE237_001186</name>
</gene>
<evidence type="ECO:0000313" key="5">
    <source>
        <dbReference type="Proteomes" id="UP001141806"/>
    </source>
</evidence>
<feature type="domain" description="Gamma tubulin complex component protein N-terminal" evidence="3">
    <location>
        <begin position="63"/>
        <end position="172"/>
    </location>
</feature>
<evidence type="ECO:0000256" key="2">
    <source>
        <dbReference type="SAM" id="Phobius"/>
    </source>
</evidence>
<dbReference type="AlphaFoldDB" id="A0A9Q0QY85"/>
<sequence length="181" mass="20561">MNHFISFDPNNIRLLQKRLQLQSLSASTLAFLVKGNLIYLAKLIDQTHVAIHLVTISICNFWTLYELGWLFRKARCYISKTMDRFLAKDVGTVGGRAFCAALQDELAAYYKWLSVIDAESMNPIPLVSETPMPSVLETLNSGNSLSLRRLSVWFAELMMTMRLIVVLIDSCSVLKLELLEE</sequence>
<dbReference type="EMBL" id="JAMYWD010000003">
    <property type="protein sequence ID" value="KAJ4976080.1"/>
    <property type="molecule type" value="Genomic_DNA"/>
</dbReference>
<keyword evidence="2" id="KW-0812">Transmembrane</keyword>
<dbReference type="Pfam" id="PF17681">
    <property type="entry name" value="GCP_N_terminal"/>
    <property type="match status" value="1"/>
</dbReference>
<organism evidence="4 5">
    <name type="scientific">Protea cynaroides</name>
    <dbReference type="NCBI Taxonomy" id="273540"/>
    <lineage>
        <taxon>Eukaryota</taxon>
        <taxon>Viridiplantae</taxon>
        <taxon>Streptophyta</taxon>
        <taxon>Embryophyta</taxon>
        <taxon>Tracheophyta</taxon>
        <taxon>Spermatophyta</taxon>
        <taxon>Magnoliopsida</taxon>
        <taxon>Proteales</taxon>
        <taxon>Proteaceae</taxon>
        <taxon>Protea</taxon>
    </lineage>
</organism>
<name>A0A9Q0QY85_9MAGN</name>
<keyword evidence="2" id="KW-0472">Membrane</keyword>
<dbReference type="GO" id="GO:0005874">
    <property type="term" value="C:microtubule"/>
    <property type="evidence" value="ECO:0007669"/>
    <property type="project" value="UniProtKB-KW"/>
</dbReference>
<keyword evidence="5" id="KW-1185">Reference proteome</keyword>
<feature type="transmembrane region" description="Helical" evidence="2">
    <location>
        <begin position="47"/>
        <end position="65"/>
    </location>
</feature>
<proteinExistence type="predicted"/>
<dbReference type="OrthoDB" id="5860513at2759"/>
<protein>
    <recommendedName>
        <fullName evidence="3">Gamma tubulin complex component protein N-terminal domain-containing protein</fullName>
    </recommendedName>
</protein>
<evidence type="ECO:0000313" key="4">
    <source>
        <dbReference type="EMBL" id="KAJ4976080.1"/>
    </source>
</evidence>
<keyword evidence="2" id="KW-1133">Transmembrane helix</keyword>
<keyword evidence="1" id="KW-0493">Microtubule</keyword>
<dbReference type="Proteomes" id="UP001141806">
    <property type="component" value="Unassembled WGS sequence"/>
</dbReference>
<dbReference type="InterPro" id="IPR041470">
    <property type="entry name" value="GCP_N"/>
</dbReference>
<evidence type="ECO:0000256" key="1">
    <source>
        <dbReference type="ARBA" id="ARBA00022701"/>
    </source>
</evidence>
<reference evidence="4" key="1">
    <citation type="journal article" date="2023" name="Plant J.">
        <title>The genome of the king protea, Protea cynaroides.</title>
        <authorList>
            <person name="Chang J."/>
            <person name="Duong T.A."/>
            <person name="Schoeman C."/>
            <person name="Ma X."/>
            <person name="Roodt D."/>
            <person name="Barker N."/>
            <person name="Li Z."/>
            <person name="Van de Peer Y."/>
            <person name="Mizrachi E."/>
        </authorList>
    </citation>
    <scope>NUCLEOTIDE SEQUENCE</scope>
    <source>
        <tissue evidence="4">Young leaves</tissue>
    </source>
</reference>
<evidence type="ECO:0000259" key="3">
    <source>
        <dbReference type="Pfam" id="PF17681"/>
    </source>
</evidence>
<accession>A0A9Q0QY85</accession>
<comment type="caution">
    <text evidence="4">The sequence shown here is derived from an EMBL/GenBank/DDBJ whole genome shotgun (WGS) entry which is preliminary data.</text>
</comment>